<feature type="transmembrane region" description="Helical" evidence="8">
    <location>
        <begin position="63"/>
        <end position="83"/>
    </location>
</feature>
<organism evidence="9 10">
    <name type="scientific">Trypanosoma congolense (strain IL3000)</name>
    <dbReference type="NCBI Taxonomy" id="1068625"/>
    <lineage>
        <taxon>Eukaryota</taxon>
        <taxon>Discoba</taxon>
        <taxon>Euglenozoa</taxon>
        <taxon>Kinetoplastea</taxon>
        <taxon>Metakinetoplastina</taxon>
        <taxon>Trypanosomatida</taxon>
        <taxon>Trypanosomatidae</taxon>
        <taxon>Trypanosoma</taxon>
        <taxon>Nannomonas</taxon>
    </lineage>
</organism>
<dbReference type="InterPro" id="IPR002259">
    <property type="entry name" value="Eqnu_transpt"/>
</dbReference>
<comment type="similarity">
    <text evidence="2">Belongs to the SLC29A/ENT transporter (TC 2.A.57) family.</text>
</comment>
<feature type="transmembrane region" description="Helical" evidence="8">
    <location>
        <begin position="12"/>
        <end position="28"/>
    </location>
</feature>
<comment type="subcellular location">
    <subcellularLocation>
        <location evidence="1">Membrane</location>
        <topology evidence="1">Multi-pass membrane protein</topology>
    </subcellularLocation>
</comment>
<feature type="transmembrane region" description="Helical" evidence="8">
    <location>
        <begin position="121"/>
        <end position="140"/>
    </location>
</feature>
<evidence type="ECO:0000256" key="4">
    <source>
        <dbReference type="ARBA" id="ARBA00022692"/>
    </source>
</evidence>
<dbReference type="SUPFAM" id="SSF103473">
    <property type="entry name" value="MFS general substrate transporter"/>
    <property type="match status" value="1"/>
</dbReference>
<keyword evidence="5 8" id="KW-1133">Transmembrane helix</keyword>
<name>F9WA96_TRYCI</name>
<feature type="region of interest" description="Disordered" evidence="7">
    <location>
        <begin position="237"/>
        <end position="273"/>
    </location>
</feature>
<evidence type="ECO:0000256" key="8">
    <source>
        <dbReference type="SAM" id="Phobius"/>
    </source>
</evidence>
<accession>F9WA96</accession>
<gene>
    <name evidence="9" type="ORF">TCIL3000_0_48120</name>
</gene>
<feature type="transmembrane region" description="Helical" evidence="8">
    <location>
        <begin position="354"/>
        <end position="377"/>
    </location>
</feature>
<keyword evidence="3" id="KW-0813">Transport</keyword>
<reference evidence="10" key="1">
    <citation type="submission" date="2011-07" db="EMBL/GenBank/DDBJ databases">
        <title>Divergent evolution of antigenic variation in African trypanosomes.</title>
        <authorList>
            <person name="Jackson A.P."/>
            <person name="Berry A."/>
            <person name="Allison H.C."/>
            <person name="Burton P."/>
            <person name="Anderson J."/>
            <person name="Aslett M."/>
            <person name="Brown R."/>
            <person name="Corton N."/>
            <person name="Harris D."/>
            <person name="Hauser H."/>
            <person name="Gamble J."/>
            <person name="Gilderthorp R."/>
            <person name="McQuillan J."/>
            <person name="Quail M.A."/>
            <person name="Sanders M."/>
            <person name="Van Tonder A."/>
            <person name="Ginger M.L."/>
            <person name="Donelson J.E."/>
            <person name="Field M.C."/>
            <person name="Barry J.D."/>
            <person name="Berriman M."/>
            <person name="Hertz-Fowler C."/>
        </authorList>
    </citation>
    <scope>NUCLEOTIDE SEQUENCE [LARGE SCALE GENOMIC DNA]</scope>
    <source>
        <strain evidence="10">IL3000</strain>
    </source>
</reference>
<dbReference type="VEuPathDB" id="TriTrypDB:TcIL3000_0_48120"/>
<evidence type="ECO:0000256" key="7">
    <source>
        <dbReference type="SAM" id="MobiDB-lite"/>
    </source>
</evidence>
<comment type="caution">
    <text evidence="9">The sequence shown here is derived from an EMBL/GenBank/DDBJ whole genome shotgun (WGS) entry which is preliminary data.</text>
</comment>
<dbReference type="PANTHER" id="PTHR10332">
    <property type="entry name" value="EQUILIBRATIVE NUCLEOSIDE TRANSPORTER"/>
    <property type="match status" value="1"/>
</dbReference>
<keyword evidence="6 8" id="KW-0472">Membrane</keyword>
<evidence type="ECO:0000313" key="10">
    <source>
        <dbReference type="Proteomes" id="UP000000702"/>
    </source>
</evidence>
<evidence type="ECO:0000256" key="2">
    <source>
        <dbReference type="ARBA" id="ARBA00007965"/>
    </source>
</evidence>
<feature type="compositionally biased region" description="Basic and acidic residues" evidence="7">
    <location>
        <begin position="246"/>
        <end position="270"/>
    </location>
</feature>
<dbReference type="Pfam" id="PF01733">
    <property type="entry name" value="Nucleoside_tran"/>
    <property type="match status" value="1"/>
</dbReference>
<dbReference type="PANTHER" id="PTHR10332:SF10">
    <property type="entry name" value="EQUILIBRATIVE NUCLEOSIDE TRANSPORTER 4"/>
    <property type="match status" value="1"/>
</dbReference>
<protein>
    <submittedName>
        <fullName evidence="9">WGS project CAEQ00000000 data, annotated contig 1949</fullName>
    </submittedName>
</protein>
<keyword evidence="4 8" id="KW-0812">Transmembrane</keyword>
<evidence type="ECO:0000313" key="9">
    <source>
        <dbReference type="EMBL" id="CCD14152.1"/>
    </source>
</evidence>
<dbReference type="Proteomes" id="UP000000702">
    <property type="component" value="Unassembled WGS sequence"/>
</dbReference>
<keyword evidence="10" id="KW-1185">Reference proteome</keyword>
<evidence type="ECO:0000256" key="3">
    <source>
        <dbReference type="ARBA" id="ARBA00022448"/>
    </source>
</evidence>
<feature type="transmembrane region" description="Helical" evidence="8">
    <location>
        <begin position="295"/>
        <end position="317"/>
    </location>
</feature>
<dbReference type="InterPro" id="IPR036259">
    <property type="entry name" value="MFS_trans_sf"/>
</dbReference>
<dbReference type="AlphaFoldDB" id="F9WA96"/>
<sequence length="447" mass="49438">MALGFSSSAEVYVYVTCLLLGMSILLPLNTRYSAPMFMINYYKYVTGNENAKPNSKLFWDNILTFYTVISLVGQSLVGPTSLCPAVRRLSVSLRFTLSIAFMMIEVFVVVMLPVIKVSQTTAIVFFVIVTVVGGMGKGYLQTTSYTLAAAMPAKFTSSIMFGISICGVLTSTVQCIIKASMEDTYESHLTQSYIYFSLALLILAVALVMALSLRYNSYAQEMVAEYRVLKQKQEGQKVEPQPVADVPKEVKEPTWGEDDPQNKEENKGEGEVGMTTTEQLAATPIMPVARTIRMMLLSCFLGFFVTIFIFPNLIIPIDRTHKWFATMAALIFNIGNSMGSFSTSFETFRYPRRVVLYGSIVRFLLIILFLLSIYKHIPGHTVPYIFSFILGVTHQVAVLSVVYGPITPGLNDDQKLMAGQLMGIALLAGATAASVFAMIVVIFLPQD</sequence>
<evidence type="ECO:0000256" key="5">
    <source>
        <dbReference type="ARBA" id="ARBA00022989"/>
    </source>
</evidence>
<feature type="transmembrane region" description="Helical" evidence="8">
    <location>
        <begin position="193"/>
        <end position="213"/>
    </location>
</feature>
<dbReference type="GO" id="GO:0005886">
    <property type="term" value="C:plasma membrane"/>
    <property type="evidence" value="ECO:0007669"/>
    <property type="project" value="TreeGrafter"/>
</dbReference>
<dbReference type="OMA" id="ALMITIC"/>
<feature type="transmembrane region" description="Helical" evidence="8">
    <location>
        <begin position="95"/>
        <end position="115"/>
    </location>
</feature>
<feature type="transmembrane region" description="Helical" evidence="8">
    <location>
        <begin position="383"/>
        <end position="403"/>
    </location>
</feature>
<dbReference type="GO" id="GO:0005337">
    <property type="term" value="F:nucleoside transmembrane transporter activity"/>
    <property type="evidence" value="ECO:0007669"/>
    <property type="project" value="InterPro"/>
</dbReference>
<dbReference type="EMBL" id="CAEQ01001407">
    <property type="protein sequence ID" value="CCD14152.1"/>
    <property type="molecule type" value="Genomic_DNA"/>
</dbReference>
<feature type="transmembrane region" description="Helical" evidence="8">
    <location>
        <begin position="161"/>
        <end position="181"/>
    </location>
</feature>
<feature type="transmembrane region" description="Helical" evidence="8">
    <location>
        <begin position="424"/>
        <end position="444"/>
    </location>
</feature>
<evidence type="ECO:0000256" key="6">
    <source>
        <dbReference type="ARBA" id="ARBA00023136"/>
    </source>
</evidence>
<evidence type="ECO:0000256" key="1">
    <source>
        <dbReference type="ARBA" id="ARBA00004141"/>
    </source>
</evidence>
<reference evidence="9 10" key="2">
    <citation type="journal article" date="2012" name="Proc. Natl. Acad. Sci. U.S.A.">
        <title>Antigenic diversity is generated by distinct evolutionary mechanisms in African trypanosome species.</title>
        <authorList>
            <person name="Jackson A.P."/>
            <person name="Berry A."/>
            <person name="Aslett M."/>
            <person name="Allison H.C."/>
            <person name="Burton P."/>
            <person name="Vavrova-Anderson J."/>
            <person name="Brown R."/>
            <person name="Browne H."/>
            <person name="Corton N."/>
            <person name="Hauser H."/>
            <person name="Gamble J."/>
            <person name="Gilderthorp R."/>
            <person name="Marcello L."/>
            <person name="McQuillan J."/>
            <person name="Otto T.D."/>
            <person name="Quail M.A."/>
            <person name="Sanders M.J."/>
            <person name="van Tonder A."/>
            <person name="Ginger M.L."/>
            <person name="Field M.C."/>
            <person name="Barry J.D."/>
            <person name="Hertz-Fowler C."/>
            <person name="Berriman M."/>
        </authorList>
    </citation>
    <scope>NUCLEOTIDE SEQUENCE [LARGE SCALE GENOMIC DNA]</scope>
    <source>
        <strain evidence="9 10">IL3000</strain>
    </source>
</reference>
<proteinExistence type="inferred from homology"/>